<name>A0A316G1W3_9GAMM</name>
<dbReference type="RefSeq" id="WP_109761960.1">
    <property type="nucleotide sequence ID" value="NZ_QGGU01000002.1"/>
</dbReference>
<dbReference type="PANTHER" id="PTHR41294">
    <property type="entry name" value="CADMIUM-INDUCED PROTEIN CADI"/>
    <property type="match status" value="1"/>
</dbReference>
<reference evidence="3 4" key="1">
    <citation type="submission" date="2018-05" db="EMBL/GenBank/DDBJ databases">
        <title>Genomic Encyclopedia of Type Strains, Phase IV (KMG-IV): sequencing the most valuable type-strain genomes for metagenomic binning, comparative biology and taxonomic classification.</title>
        <authorList>
            <person name="Goeker M."/>
        </authorList>
    </citation>
    <scope>NUCLEOTIDE SEQUENCE [LARGE SCALE GENOMIC DNA]</scope>
    <source>
        <strain evidence="3 4">DSM 25350</strain>
    </source>
</reference>
<dbReference type="PROSITE" id="PS51819">
    <property type="entry name" value="VOC"/>
    <property type="match status" value="1"/>
</dbReference>
<keyword evidence="3" id="KW-0560">Oxidoreductase</keyword>
<protein>
    <submittedName>
        <fullName evidence="3">Glyoxalase/bleomycin resistance protein/dioxygenase superfamily protein</fullName>
    </submittedName>
</protein>
<dbReference type="GO" id="GO:0051213">
    <property type="term" value="F:dioxygenase activity"/>
    <property type="evidence" value="ECO:0007669"/>
    <property type="project" value="UniProtKB-KW"/>
</dbReference>
<feature type="compositionally biased region" description="Basic and acidic residues" evidence="1">
    <location>
        <begin position="1"/>
        <end position="12"/>
    </location>
</feature>
<feature type="domain" description="VOC" evidence="2">
    <location>
        <begin position="53"/>
        <end position="170"/>
    </location>
</feature>
<evidence type="ECO:0000313" key="4">
    <source>
        <dbReference type="Proteomes" id="UP000245790"/>
    </source>
</evidence>
<feature type="region of interest" description="Disordered" evidence="1">
    <location>
        <begin position="1"/>
        <end position="37"/>
    </location>
</feature>
<dbReference type="OrthoDB" id="9789608at2"/>
<gene>
    <name evidence="3" type="ORF">C8D97_102276</name>
</gene>
<keyword evidence="4" id="KW-1185">Reference proteome</keyword>
<dbReference type="InterPro" id="IPR037523">
    <property type="entry name" value="VOC_core"/>
</dbReference>
<dbReference type="InterPro" id="IPR052393">
    <property type="entry name" value="Cadmium-induced_rsp"/>
</dbReference>
<sequence length="200" mass="22431">MPVIEKTQKESTNDGGCCPPKKEQPEKTSSCCGPAISESSDEQLSAVDFKNNRRMHISLNVKDLKRSVSFYRKLFNQNPTNMKSDYAKFEPETPPVNFTINEHNEEIVDNDGHFGIEMKSVESVAHSLKRLSDLGVEVEATETQVACCHSVQDKGWVVDPDGNHWEFFVVTTDDAEEGCGMTCICYDPETDGCNWKKRAS</sequence>
<evidence type="ECO:0000313" key="3">
    <source>
        <dbReference type="EMBL" id="PWK53886.1"/>
    </source>
</evidence>
<evidence type="ECO:0000259" key="2">
    <source>
        <dbReference type="PROSITE" id="PS51819"/>
    </source>
</evidence>
<dbReference type="AlphaFoldDB" id="A0A316G1W3"/>
<dbReference type="NCBIfam" id="NF041414">
    <property type="entry name" value="ArsI_CadI_VOC"/>
    <property type="match status" value="1"/>
</dbReference>
<comment type="caution">
    <text evidence="3">The sequence shown here is derived from an EMBL/GenBank/DDBJ whole genome shotgun (WGS) entry which is preliminary data.</text>
</comment>
<dbReference type="Pfam" id="PF00903">
    <property type="entry name" value="Glyoxalase"/>
    <property type="match status" value="1"/>
</dbReference>
<proteinExistence type="predicted"/>
<dbReference type="SUPFAM" id="SSF54593">
    <property type="entry name" value="Glyoxalase/Bleomycin resistance protein/Dihydroxybiphenyl dioxygenase"/>
    <property type="match status" value="1"/>
</dbReference>
<dbReference type="EMBL" id="QGGU01000002">
    <property type="protein sequence ID" value="PWK53886.1"/>
    <property type="molecule type" value="Genomic_DNA"/>
</dbReference>
<organism evidence="3 4">
    <name type="scientific">Pleionea mediterranea</name>
    <dbReference type="NCBI Taxonomy" id="523701"/>
    <lineage>
        <taxon>Bacteria</taxon>
        <taxon>Pseudomonadati</taxon>
        <taxon>Pseudomonadota</taxon>
        <taxon>Gammaproteobacteria</taxon>
        <taxon>Oceanospirillales</taxon>
        <taxon>Pleioneaceae</taxon>
        <taxon>Pleionea</taxon>
    </lineage>
</organism>
<dbReference type="GO" id="GO:0046686">
    <property type="term" value="P:response to cadmium ion"/>
    <property type="evidence" value="ECO:0007669"/>
    <property type="project" value="TreeGrafter"/>
</dbReference>
<dbReference type="Proteomes" id="UP000245790">
    <property type="component" value="Unassembled WGS sequence"/>
</dbReference>
<dbReference type="PANTHER" id="PTHR41294:SF1">
    <property type="entry name" value="CADMIUM-INDUCED PROTEIN CADI"/>
    <property type="match status" value="1"/>
</dbReference>
<dbReference type="InterPro" id="IPR004360">
    <property type="entry name" value="Glyas_Fos-R_dOase_dom"/>
</dbReference>
<keyword evidence="3" id="KW-0223">Dioxygenase</keyword>
<dbReference type="Gene3D" id="3.10.180.10">
    <property type="entry name" value="2,3-Dihydroxybiphenyl 1,2-Dioxygenase, domain 1"/>
    <property type="match status" value="1"/>
</dbReference>
<evidence type="ECO:0000256" key="1">
    <source>
        <dbReference type="SAM" id="MobiDB-lite"/>
    </source>
</evidence>
<dbReference type="InterPro" id="IPR029068">
    <property type="entry name" value="Glyas_Bleomycin-R_OHBP_Dase"/>
</dbReference>
<dbReference type="InterPro" id="IPR049789">
    <property type="entry name" value="ArsI/CadI-like"/>
</dbReference>
<accession>A0A316G1W3</accession>